<evidence type="ECO:0000256" key="2">
    <source>
        <dbReference type="ARBA" id="ARBA00023043"/>
    </source>
</evidence>
<evidence type="ECO:0000313" key="5">
    <source>
        <dbReference type="Proteomes" id="UP001597351"/>
    </source>
</evidence>
<protein>
    <submittedName>
        <fullName evidence="4">Ankyrin repeat domain-containing protein</fullName>
    </submittedName>
</protein>
<dbReference type="PANTHER" id="PTHR24171">
    <property type="entry name" value="ANKYRIN REPEAT DOMAIN-CONTAINING PROTEIN 39-RELATED"/>
    <property type="match status" value="1"/>
</dbReference>
<sequence length="124" mass="13074">METEDPTPALEYAADCARHGRTDLLLEFLDAGYPVDQPDADGNTPLMLAAYHGHAATVTALLDRGADPDHLNARGQAPVSGALFKGEDEVVRLLVAAGADLDHGSPTAREAAALFGSDERLFHP</sequence>
<comment type="caution">
    <text evidence="4">The sequence shown here is derived from an EMBL/GenBank/DDBJ whole genome shotgun (WGS) entry which is preliminary data.</text>
</comment>
<dbReference type="InterPro" id="IPR002110">
    <property type="entry name" value="Ankyrin_rpt"/>
</dbReference>
<feature type="repeat" description="ANK" evidence="3">
    <location>
        <begin position="74"/>
        <end position="106"/>
    </location>
</feature>
<dbReference type="Pfam" id="PF12796">
    <property type="entry name" value="Ank_2"/>
    <property type="match status" value="1"/>
</dbReference>
<dbReference type="InterPro" id="IPR036770">
    <property type="entry name" value="Ankyrin_rpt-contain_sf"/>
</dbReference>
<name>A0ABW4TKP7_9ACTN</name>
<dbReference type="PRINTS" id="PR01415">
    <property type="entry name" value="ANKYRIN"/>
</dbReference>
<keyword evidence="5" id="KW-1185">Reference proteome</keyword>
<dbReference type="PROSITE" id="PS50088">
    <property type="entry name" value="ANK_REPEAT"/>
    <property type="match status" value="2"/>
</dbReference>
<dbReference type="EMBL" id="JBHUGD010000003">
    <property type="protein sequence ID" value="MFD1946287.1"/>
    <property type="molecule type" value="Genomic_DNA"/>
</dbReference>
<dbReference type="PROSITE" id="PS50297">
    <property type="entry name" value="ANK_REP_REGION"/>
    <property type="match status" value="2"/>
</dbReference>
<dbReference type="Gene3D" id="1.25.40.20">
    <property type="entry name" value="Ankyrin repeat-containing domain"/>
    <property type="match status" value="1"/>
</dbReference>
<evidence type="ECO:0000313" key="4">
    <source>
        <dbReference type="EMBL" id="MFD1946287.1"/>
    </source>
</evidence>
<evidence type="ECO:0000256" key="3">
    <source>
        <dbReference type="PROSITE-ProRule" id="PRU00023"/>
    </source>
</evidence>
<proteinExistence type="predicted"/>
<dbReference type="SMART" id="SM00248">
    <property type="entry name" value="ANK"/>
    <property type="match status" value="2"/>
</dbReference>
<evidence type="ECO:0000256" key="1">
    <source>
        <dbReference type="ARBA" id="ARBA00022737"/>
    </source>
</evidence>
<feature type="repeat" description="ANK" evidence="3">
    <location>
        <begin position="41"/>
        <end position="73"/>
    </location>
</feature>
<accession>A0ABW4TKP7</accession>
<keyword evidence="1" id="KW-0677">Repeat</keyword>
<keyword evidence="2 3" id="KW-0040">ANK repeat</keyword>
<dbReference type="Proteomes" id="UP001597351">
    <property type="component" value="Unassembled WGS sequence"/>
</dbReference>
<dbReference type="SUPFAM" id="SSF48403">
    <property type="entry name" value="Ankyrin repeat"/>
    <property type="match status" value="1"/>
</dbReference>
<dbReference type="RefSeq" id="WP_343916299.1">
    <property type="nucleotide sequence ID" value="NZ_BAAAJT010000002.1"/>
</dbReference>
<organism evidence="4 5">
    <name type="scientific">Nocardioides aestuarii</name>
    <dbReference type="NCBI Taxonomy" id="252231"/>
    <lineage>
        <taxon>Bacteria</taxon>
        <taxon>Bacillati</taxon>
        <taxon>Actinomycetota</taxon>
        <taxon>Actinomycetes</taxon>
        <taxon>Propionibacteriales</taxon>
        <taxon>Nocardioidaceae</taxon>
        <taxon>Nocardioides</taxon>
    </lineage>
</organism>
<reference evidence="5" key="1">
    <citation type="journal article" date="2019" name="Int. J. Syst. Evol. Microbiol.">
        <title>The Global Catalogue of Microorganisms (GCM) 10K type strain sequencing project: providing services to taxonomists for standard genome sequencing and annotation.</title>
        <authorList>
            <consortium name="The Broad Institute Genomics Platform"/>
            <consortium name="The Broad Institute Genome Sequencing Center for Infectious Disease"/>
            <person name="Wu L."/>
            <person name="Ma J."/>
        </authorList>
    </citation>
    <scope>NUCLEOTIDE SEQUENCE [LARGE SCALE GENOMIC DNA]</scope>
    <source>
        <strain evidence="5">CGMCC 1.12477</strain>
    </source>
</reference>
<gene>
    <name evidence="4" type="ORF">ACFSDE_05745</name>
</gene>